<feature type="transmembrane region" description="Helical" evidence="1">
    <location>
        <begin position="85"/>
        <end position="107"/>
    </location>
</feature>
<dbReference type="EMBL" id="JAENIO010000035">
    <property type="protein sequence ID" value="MBK1834923.1"/>
    <property type="molecule type" value="Genomic_DNA"/>
</dbReference>
<feature type="transmembrane region" description="Helical" evidence="1">
    <location>
        <begin position="25"/>
        <end position="47"/>
    </location>
</feature>
<feature type="transmembrane region" description="Helical" evidence="1">
    <location>
        <begin position="53"/>
        <end position="78"/>
    </location>
</feature>
<reference evidence="2" key="1">
    <citation type="submission" date="2021-01" db="EMBL/GenBank/DDBJ databases">
        <title>Modified the classification status of verrucomicrobia.</title>
        <authorList>
            <person name="Feng X."/>
        </authorList>
    </citation>
    <scope>NUCLEOTIDE SEQUENCE</scope>
    <source>
        <strain evidence="2">KCTC 12986</strain>
    </source>
</reference>
<organism evidence="2 3">
    <name type="scientific">Roseibacillus ishigakijimensis</name>
    <dbReference type="NCBI Taxonomy" id="454146"/>
    <lineage>
        <taxon>Bacteria</taxon>
        <taxon>Pseudomonadati</taxon>
        <taxon>Verrucomicrobiota</taxon>
        <taxon>Verrucomicrobiia</taxon>
        <taxon>Verrucomicrobiales</taxon>
        <taxon>Verrucomicrobiaceae</taxon>
        <taxon>Roseibacillus</taxon>
    </lineage>
</organism>
<dbReference type="RefSeq" id="WP_200392357.1">
    <property type="nucleotide sequence ID" value="NZ_JAENIO010000035.1"/>
</dbReference>
<keyword evidence="1" id="KW-0472">Membrane</keyword>
<evidence type="ECO:0000256" key="1">
    <source>
        <dbReference type="SAM" id="Phobius"/>
    </source>
</evidence>
<sequence length="130" mass="13592">MTTFFAAVSVIAGVFMIASMSRGRFPCFLGGCAAILTGVFTLALPYLDAVQPIGWLWFCIWIASLPALVACVVSLIILTTKDRKLLAVTVFGVIAMLSNVSPTLAFIDAAASGVVDAGDKTNANRVGDGF</sequence>
<dbReference type="Proteomes" id="UP000604083">
    <property type="component" value="Unassembled WGS sequence"/>
</dbReference>
<comment type="caution">
    <text evidence="2">The sequence shown here is derived from an EMBL/GenBank/DDBJ whole genome shotgun (WGS) entry which is preliminary data.</text>
</comment>
<keyword evidence="1" id="KW-1133">Transmembrane helix</keyword>
<keyword evidence="1" id="KW-0812">Transmembrane</keyword>
<keyword evidence="3" id="KW-1185">Reference proteome</keyword>
<dbReference type="AlphaFoldDB" id="A0A934RQ70"/>
<proteinExistence type="predicted"/>
<gene>
    <name evidence="2" type="ORF">JIN78_12710</name>
</gene>
<evidence type="ECO:0000313" key="3">
    <source>
        <dbReference type="Proteomes" id="UP000604083"/>
    </source>
</evidence>
<protein>
    <submittedName>
        <fullName evidence="2">Uncharacterized protein</fullName>
    </submittedName>
</protein>
<accession>A0A934RQ70</accession>
<evidence type="ECO:0000313" key="2">
    <source>
        <dbReference type="EMBL" id="MBK1834923.1"/>
    </source>
</evidence>
<name>A0A934RQ70_9BACT</name>